<reference evidence="1 2" key="1">
    <citation type="submission" date="2020-08" db="EMBL/GenBank/DDBJ databases">
        <title>Genomic Encyclopedia of Type Strains, Phase IV (KMG-V): Genome sequencing to study the core and pangenomes of soil and plant-associated prokaryotes.</title>
        <authorList>
            <person name="Whitman W."/>
        </authorList>
    </citation>
    <scope>NUCLEOTIDE SEQUENCE [LARGE SCALE GENOMIC DNA]</scope>
    <source>
        <strain evidence="1 2">SEMIA 414</strain>
    </source>
</reference>
<proteinExistence type="predicted"/>
<protein>
    <submittedName>
        <fullName evidence="1">Three-Cys-motif partner protein</fullName>
    </submittedName>
</protein>
<dbReference type="AlphaFoldDB" id="A0A7W6UH61"/>
<organism evidence="1 2">
    <name type="scientific">Rhizobium esperanzae</name>
    <dbReference type="NCBI Taxonomy" id="1967781"/>
    <lineage>
        <taxon>Bacteria</taxon>
        <taxon>Pseudomonadati</taxon>
        <taxon>Pseudomonadota</taxon>
        <taxon>Alphaproteobacteria</taxon>
        <taxon>Hyphomicrobiales</taxon>
        <taxon>Rhizobiaceae</taxon>
        <taxon>Rhizobium/Agrobacterium group</taxon>
        <taxon>Rhizobium</taxon>
    </lineage>
</organism>
<sequence length="293" mass="33955">MAKQTELFPSAPKHLSPLKMRRDAEHKVWTENKAQLIARYLRYFVFITKHGAYIDGFAAPKDPSNPQSWAAKLVVESEPKFLRQFFWCELEPDRAKYLEELAASQPPVKPSRRHEVLVGDFNKSIDQILAGGVITDKTATFCLLDQYTCECEWATLEKLASHKAPGHNKIELFYFLAVGWMPRTLAGFTKNVDVPERWWGRDDWKSLQSLGPTKLQLKFEERFRKDLGYRNVYSFPIYEHDRGSGKQMFTMIHASDHDEAPRLMQRAYRNVMKPLESEEQLAFELGGKPPVMV</sequence>
<name>A0A7W6UH61_9HYPH</name>
<comment type="caution">
    <text evidence="1">The sequence shown here is derived from an EMBL/GenBank/DDBJ whole genome shotgun (WGS) entry which is preliminary data.</text>
</comment>
<dbReference type="InterPro" id="IPR031009">
    <property type="entry name" value="Tcm_partner"/>
</dbReference>
<gene>
    <name evidence="1" type="ORF">GGE15_001382</name>
</gene>
<accession>A0A7W6UH61</accession>
<dbReference type="EMBL" id="JACIHI010000002">
    <property type="protein sequence ID" value="MBB4438133.1"/>
    <property type="molecule type" value="Genomic_DNA"/>
</dbReference>
<dbReference type="NCBIfam" id="TIGR04474">
    <property type="entry name" value="tcm_partner"/>
    <property type="match status" value="1"/>
</dbReference>
<dbReference type="Proteomes" id="UP000533724">
    <property type="component" value="Unassembled WGS sequence"/>
</dbReference>
<dbReference type="RefSeq" id="WP_131591475.1">
    <property type="nucleotide sequence ID" value="NZ_JACIHI010000002.1"/>
</dbReference>
<evidence type="ECO:0000313" key="2">
    <source>
        <dbReference type="Proteomes" id="UP000533724"/>
    </source>
</evidence>
<evidence type="ECO:0000313" key="1">
    <source>
        <dbReference type="EMBL" id="MBB4438133.1"/>
    </source>
</evidence>